<comment type="caution">
    <text evidence="7">The sequence shown here is derived from an EMBL/GenBank/DDBJ whole genome shotgun (WGS) entry which is preliminary data.</text>
</comment>
<dbReference type="PANTHER" id="PTHR21324">
    <property type="entry name" value="FASTING-INDUCIBLE INTEGRAL MEMBRANE PROTEIN TM6P1-RELATED"/>
    <property type="match status" value="1"/>
</dbReference>
<sequence length="276" mass="31535">MSKNQKKIAVIQGRNIIILAVVIGILNLILLQIFAHSLDHVHVAFPFISMTECKNPEHYITSICFTIVGFLVWFSQHLVYKQYKSLYPKKTLVLRLIYVLMCIATSTLVGQAVFNLQTEFADTEYKIDEKKFDWVWHTQVHLVCAEILFISTMVHMFLYLIFMIKTGLYKDPDSKKSFISKLVLLAILIAAYIAMQILQTHTYKTDKSSLIGISFAAVCQYIMVVTLILHYGSFYQELKLVTLKVRVVSSIPKEGSKLLDKTNSSHSGTDFFSNSD</sequence>
<keyword evidence="8" id="KW-1185">Reference proteome</keyword>
<name>A0ABQ8ZCW7_9EUKA</name>
<feature type="transmembrane region" description="Helical" evidence="5">
    <location>
        <begin position="210"/>
        <end position="229"/>
    </location>
</feature>
<reference evidence="7" key="1">
    <citation type="submission" date="2022-08" db="EMBL/GenBank/DDBJ databases">
        <title>Novel sulfate-reducing endosymbionts in the free-living metamonad Anaeramoeba.</title>
        <authorList>
            <person name="Jerlstrom-Hultqvist J."/>
            <person name="Cepicka I."/>
            <person name="Gallot-Lavallee L."/>
            <person name="Salas-Leiva D."/>
            <person name="Curtis B.A."/>
            <person name="Zahonova K."/>
            <person name="Pipaliya S."/>
            <person name="Dacks J."/>
            <person name="Roger A.J."/>
        </authorList>
    </citation>
    <scope>NUCLEOTIDE SEQUENCE</scope>
    <source>
        <strain evidence="7">Schooner1</strain>
    </source>
</reference>
<evidence type="ECO:0000256" key="1">
    <source>
        <dbReference type="ARBA" id="ARBA00004127"/>
    </source>
</evidence>
<feature type="transmembrane region" description="Helical" evidence="5">
    <location>
        <begin position="58"/>
        <end position="80"/>
    </location>
</feature>
<evidence type="ECO:0000259" key="6">
    <source>
        <dbReference type="Pfam" id="PF10277"/>
    </source>
</evidence>
<feature type="transmembrane region" description="Helical" evidence="5">
    <location>
        <begin position="182"/>
        <end position="198"/>
    </location>
</feature>
<keyword evidence="3 5" id="KW-1133">Transmembrane helix</keyword>
<dbReference type="PANTHER" id="PTHR21324:SF2">
    <property type="entry name" value="EG:22E5.9 PROTEIN"/>
    <property type="match status" value="1"/>
</dbReference>
<keyword evidence="2 5" id="KW-0812">Transmembrane</keyword>
<dbReference type="Proteomes" id="UP001150062">
    <property type="component" value="Unassembled WGS sequence"/>
</dbReference>
<protein>
    <submittedName>
        <fullName evidence="7">Fasting-inducible integral membrane protein tm6p1-related</fullName>
    </submittedName>
</protein>
<gene>
    <name evidence="7" type="ORF">M0813_12313</name>
</gene>
<evidence type="ECO:0000256" key="4">
    <source>
        <dbReference type="ARBA" id="ARBA00023136"/>
    </source>
</evidence>
<dbReference type="InterPro" id="IPR050911">
    <property type="entry name" value="DRAM/TMEM150_Autophagy_Mod"/>
</dbReference>
<dbReference type="Pfam" id="PF10277">
    <property type="entry name" value="Frag1"/>
    <property type="match status" value="1"/>
</dbReference>
<feature type="transmembrane region" description="Helical" evidence="5">
    <location>
        <begin position="134"/>
        <end position="162"/>
    </location>
</feature>
<proteinExistence type="predicted"/>
<organism evidence="7 8">
    <name type="scientific">Anaeramoeba flamelloides</name>
    <dbReference type="NCBI Taxonomy" id="1746091"/>
    <lineage>
        <taxon>Eukaryota</taxon>
        <taxon>Metamonada</taxon>
        <taxon>Anaeramoebidae</taxon>
        <taxon>Anaeramoeba</taxon>
    </lineage>
</organism>
<dbReference type="InterPro" id="IPR019402">
    <property type="entry name" value="CWH43_N"/>
</dbReference>
<keyword evidence="4 5" id="KW-0472">Membrane</keyword>
<dbReference type="EMBL" id="JAOAOG010000018">
    <property type="protein sequence ID" value="KAJ6254709.1"/>
    <property type="molecule type" value="Genomic_DNA"/>
</dbReference>
<evidence type="ECO:0000256" key="2">
    <source>
        <dbReference type="ARBA" id="ARBA00022692"/>
    </source>
</evidence>
<feature type="transmembrane region" description="Helical" evidence="5">
    <location>
        <begin position="16"/>
        <end position="38"/>
    </location>
</feature>
<feature type="transmembrane region" description="Helical" evidence="5">
    <location>
        <begin position="92"/>
        <end position="114"/>
    </location>
</feature>
<evidence type="ECO:0000256" key="5">
    <source>
        <dbReference type="SAM" id="Phobius"/>
    </source>
</evidence>
<evidence type="ECO:0000313" key="8">
    <source>
        <dbReference type="Proteomes" id="UP001150062"/>
    </source>
</evidence>
<feature type="domain" description="CWH43-like N-terminal" evidence="6">
    <location>
        <begin position="17"/>
        <end position="239"/>
    </location>
</feature>
<evidence type="ECO:0000256" key="3">
    <source>
        <dbReference type="ARBA" id="ARBA00022989"/>
    </source>
</evidence>
<evidence type="ECO:0000313" key="7">
    <source>
        <dbReference type="EMBL" id="KAJ6254709.1"/>
    </source>
</evidence>
<comment type="subcellular location">
    <subcellularLocation>
        <location evidence="1">Endomembrane system</location>
        <topology evidence="1">Multi-pass membrane protein</topology>
    </subcellularLocation>
</comment>
<accession>A0ABQ8ZCW7</accession>